<sequence>MKGKPKVGIVAAALGKLVDAVRETIPGPAPVLRPIPIRANRAKRPPQ</sequence>
<proteinExistence type="predicted"/>
<gene>
    <name evidence="1" type="ORF">AMST5_02914</name>
</gene>
<dbReference type="AlphaFoldDB" id="A0AA48RE20"/>
<organism evidence="1">
    <name type="scientific">freshwater sediment metagenome</name>
    <dbReference type="NCBI Taxonomy" id="556182"/>
    <lineage>
        <taxon>unclassified sequences</taxon>
        <taxon>metagenomes</taxon>
        <taxon>ecological metagenomes</taxon>
    </lineage>
</organism>
<reference evidence="1" key="1">
    <citation type="submission" date="2023-07" db="EMBL/GenBank/DDBJ databases">
        <authorList>
            <person name="Pelsma A.J. K."/>
        </authorList>
    </citation>
    <scope>NUCLEOTIDE SEQUENCE</scope>
</reference>
<dbReference type="EMBL" id="OY288114">
    <property type="protein sequence ID" value="CAJ0877838.1"/>
    <property type="molecule type" value="Genomic_DNA"/>
</dbReference>
<protein>
    <submittedName>
        <fullName evidence="1">Uncharacterized protein</fullName>
    </submittedName>
</protein>
<name>A0AA48RE20_9ZZZZ</name>
<accession>A0AA48RE20</accession>
<evidence type="ECO:0000313" key="1">
    <source>
        <dbReference type="EMBL" id="CAJ0877838.1"/>
    </source>
</evidence>